<keyword evidence="1" id="KW-1133">Transmembrane helix</keyword>
<feature type="transmembrane region" description="Helical" evidence="1">
    <location>
        <begin position="20"/>
        <end position="39"/>
    </location>
</feature>
<proteinExistence type="predicted"/>
<gene>
    <name evidence="2" type="ORF">key_181</name>
</gene>
<keyword evidence="1" id="KW-0812">Transmembrane</keyword>
<keyword evidence="3" id="KW-1185">Reference proteome</keyword>
<protein>
    <submittedName>
        <fullName evidence="2">Uncharacterized protein</fullName>
    </submittedName>
</protein>
<name>A0AAE8BDR8_9CAUD</name>
<dbReference type="Proteomes" id="UP001215551">
    <property type="component" value="Segment"/>
</dbReference>
<reference evidence="3" key="1">
    <citation type="journal article" date="2023" name="Virus Res">
        <title>Broad-host-range lytic Erwinia phage Key with exopolysaccharide degrading activity.</title>
        <authorList>
            <person name="Zlatohurska M."/>
            <person name="Gorb T."/>
            <person name="Romaniuk L."/>
            <person name="Shenderovska N."/>
            <person name="Faidiuk Y."/>
            <person name="Zhuminska G."/>
            <person name="Hubar Y."/>
            <person name="Hubar O."/>
            <person name="Kropinski A.M."/>
            <person name="Kushkina A."/>
            <person name="Tovkach F."/>
        </authorList>
    </citation>
    <scope>NUCLEOTIDE SEQUENCE [LARGE SCALE GENOMIC DNA]</scope>
</reference>
<evidence type="ECO:0000313" key="3">
    <source>
        <dbReference type="Proteomes" id="UP001215551"/>
    </source>
</evidence>
<organism evidence="2 3">
    <name type="scientific">Erwinia phage KEY</name>
    <dbReference type="NCBI Taxonomy" id="2821255"/>
    <lineage>
        <taxon>Viruses</taxon>
        <taxon>Duplodnaviria</taxon>
        <taxon>Heunggongvirae</taxon>
        <taxon>Uroviricota</taxon>
        <taxon>Caudoviricetes</taxon>
        <taxon>Demerecviridae</taxon>
        <taxon>Keyvirus</taxon>
        <taxon>Keyvirus key</taxon>
    </lineage>
</organism>
<dbReference type="EMBL" id="MZ616364">
    <property type="protein sequence ID" value="QYC51672.1"/>
    <property type="molecule type" value="Genomic_DNA"/>
</dbReference>
<sequence length="40" mass="4606">MSNNNKRGEVLESWMNSFGFGTIIFLVFVIVFILTMFGVF</sequence>
<evidence type="ECO:0000256" key="1">
    <source>
        <dbReference type="SAM" id="Phobius"/>
    </source>
</evidence>
<keyword evidence="1" id="KW-0472">Membrane</keyword>
<accession>A0AAE8BDR8</accession>
<evidence type="ECO:0000313" key="2">
    <source>
        <dbReference type="EMBL" id="QYC51672.1"/>
    </source>
</evidence>